<dbReference type="RefSeq" id="WP_007065327.1">
    <property type="nucleotide sequence ID" value="NZ_DS022272.1"/>
</dbReference>
<gene>
    <name evidence="3" type="ORF">FP2506_00885</name>
</gene>
<feature type="region of interest" description="Disordered" evidence="1">
    <location>
        <begin position="35"/>
        <end position="54"/>
    </location>
</feature>
<protein>
    <submittedName>
        <fullName evidence="3">Uncharacterized protein</fullName>
    </submittedName>
</protein>
<reference evidence="3 4" key="1">
    <citation type="journal article" date="2010" name="J. Bacteriol.">
        <title>Genome sequence of Fulvimarina pelagi HTCC2506T, a Mn(II)-oxidizing alphaproteobacterium possessing an aerobic anoxygenic photosynthetic gene cluster and Xanthorhodopsin.</title>
        <authorList>
            <person name="Kang I."/>
            <person name="Oh H.M."/>
            <person name="Lim S.I."/>
            <person name="Ferriera S."/>
            <person name="Giovannoni S.J."/>
            <person name="Cho J.C."/>
        </authorList>
    </citation>
    <scope>NUCLEOTIDE SEQUENCE [LARGE SCALE GENOMIC DNA]</scope>
    <source>
        <strain evidence="3 4">HTCC2506</strain>
    </source>
</reference>
<dbReference type="HOGENOM" id="CLU_3043697_0_0_5"/>
<evidence type="ECO:0000313" key="3">
    <source>
        <dbReference type="EMBL" id="EAU41278.1"/>
    </source>
</evidence>
<accession>Q0G2C0</accession>
<name>Q0G2C0_9HYPH</name>
<dbReference type="AlphaFoldDB" id="Q0G2C0"/>
<feature type="transmembrane region" description="Helical" evidence="2">
    <location>
        <begin position="6"/>
        <end position="25"/>
    </location>
</feature>
<organism evidence="3 4">
    <name type="scientific">Fulvimarina pelagi HTCC2506</name>
    <dbReference type="NCBI Taxonomy" id="314231"/>
    <lineage>
        <taxon>Bacteria</taxon>
        <taxon>Pseudomonadati</taxon>
        <taxon>Pseudomonadota</taxon>
        <taxon>Alphaproteobacteria</taxon>
        <taxon>Hyphomicrobiales</taxon>
        <taxon>Aurantimonadaceae</taxon>
        <taxon>Fulvimarina</taxon>
    </lineage>
</organism>
<dbReference type="EMBL" id="AATP01000003">
    <property type="protein sequence ID" value="EAU41278.1"/>
    <property type="molecule type" value="Genomic_DNA"/>
</dbReference>
<keyword evidence="2" id="KW-0472">Membrane</keyword>
<keyword evidence="2" id="KW-1133">Transmembrane helix</keyword>
<keyword evidence="2" id="KW-0812">Transmembrane</keyword>
<feature type="compositionally biased region" description="Basic and acidic residues" evidence="1">
    <location>
        <begin position="41"/>
        <end position="54"/>
    </location>
</feature>
<keyword evidence="4" id="KW-1185">Reference proteome</keyword>
<comment type="caution">
    <text evidence="3">The sequence shown here is derived from an EMBL/GenBank/DDBJ whole genome shotgun (WGS) entry which is preliminary data.</text>
</comment>
<dbReference type="Proteomes" id="UP000004310">
    <property type="component" value="Unassembled WGS sequence"/>
</dbReference>
<evidence type="ECO:0000313" key="4">
    <source>
        <dbReference type="Proteomes" id="UP000004310"/>
    </source>
</evidence>
<evidence type="ECO:0000256" key="1">
    <source>
        <dbReference type="SAM" id="MobiDB-lite"/>
    </source>
</evidence>
<proteinExistence type="predicted"/>
<evidence type="ECO:0000256" key="2">
    <source>
        <dbReference type="SAM" id="Phobius"/>
    </source>
</evidence>
<sequence length="54" mass="6573">MTQWYGLLEPLVVLIGLALLLYYQVWKNPYEIEKRQKRRREKAEKKAAREHGEE</sequence>